<dbReference type="GO" id="GO:0003676">
    <property type="term" value="F:nucleic acid binding"/>
    <property type="evidence" value="ECO:0007669"/>
    <property type="project" value="InterPro"/>
</dbReference>
<accession>A0A0L7R097</accession>
<evidence type="ECO:0000313" key="2">
    <source>
        <dbReference type="Proteomes" id="UP000053825"/>
    </source>
</evidence>
<dbReference type="EMBL" id="KQ414671">
    <property type="protein sequence ID" value="KOC64263.1"/>
    <property type="molecule type" value="Genomic_DNA"/>
</dbReference>
<reference evidence="1 2" key="1">
    <citation type="submission" date="2015-07" db="EMBL/GenBank/DDBJ databases">
        <title>The genome of Habropoda laboriosa.</title>
        <authorList>
            <person name="Pan H."/>
            <person name="Kapheim K."/>
        </authorList>
    </citation>
    <scope>NUCLEOTIDE SEQUENCE [LARGE SCALE GENOMIC DNA]</scope>
    <source>
        <strain evidence="1">0110345459</strain>
    </source>
</reference>
<dbReference type="Gene3D" id="3.30.420.10">
    <property type="entry name" value="Ribonuclease H-like superfamily/Ribonuclease H"/>
    <property type="match status" value="1"/>
</dbReference>
<dbReference type="Proteomes" id="UP000053825">
    <property type="component" value="Unassembled WGS sequence"/>
</dbReference>
<organism evidence="1 2">
    <name type="scientific">Habropoda laboriosa</name>
    <dbReference type="NCBI Taxonomy" id="597456"/>
    <lineage>
        <taxon>Eukaryota</taxon>
        <taxon>Metazoa</taxon>
        <taxon>Ecdysozoa</taxon>
        <taxon>Arthropoda</taxon>
        <taxon>Hexapoda</taxon>
        <taxon>Insecta</taxon>
        <taxon>Pterygota</taxon>
        <taxon>Neoptera</taxon>
        <taxon>Endopterygota</taxon>
        <taxon>Hymenoptera</taxon>
        <taxon>Apocrita</taxon>
        <taxon>Aculeata</taxon>
        <taxon>Apoidea</taxon>
        <taxon>Anthophila</taxon>
        <taxon>Apidae</taxon>
        <taxon>Habropoda</taxon>
    </lineage>
</organism>
<sequence>PLDFLLWGYLKSQVYSSPINDLEELRNRIHHVCQIIRQRCGIFERVRDSVGRRTRGKSSVNIEKPVASQS</sequence>
<name>A0A0L7R097_9HYME</name>
<evidence type="ECO:0000313" key="1">
    <source>
        <dbReference type="EMBL" id="KOC64263.1"/>
    </source>
</evidence>
<gene>
    <name evidence="1" type="ORF">WH47_01970</name>
</gene>
<keyword evidence="2" id="KW-1185">Reference proteome</keyword>
<feature type="non-terminal residue" evidence="1">
    <location>
        <position position="1"/>
    </location>
</feature>
<protein>
    <submittedName>
        <fullName evidence="1">Uncharacterized protein</fullName>
    </submittedName>
</protein>
<dbReference type="InterPro" id="IPR036397">
    <property type="entry name" value="RNaseH_sf"/>
</dbReference>
<dbReference type="AlphaFoldDB" id="A0A0L7R097"/>
<proteinExistence type="predicted"/>